<comment type="subunit">
    <text evidence="1 10">Homodimer.</text>
</comment>
<keyword evidence="4 10" id="KW-0547">Nucleotide-binding</keyword>
<comment type="catalytic activity">
    <reaction evidence="9 10">
        <text>tRNA(Tyr) + L-tyrosine + ATP = L-tyrosyl-tRNA(Tyr) + AMP + diphosphate + H(+)</text>
        <dbReference type="Rhea" id="RHEA:10220"/>
        <dbReference type="Rhea" id="RHEA-COMP:9706"/>
        <dbReference type="Rhea" id="RHEA-COMP:9707"/>
        <dbReference type="ChEBI" id="CHEBI:15378"/>
        <dbReference type="ChEBI" id="CHEBI:30616"/>
        <dbReference type="ChEBI" id="CHEBI:33019"/>
        <dbReference type="ChEBI" id="CHEBI:58315"/>
        <dbReference type="ChEBI" id="CHEBI:78442"/>
        <dbReference type="ChEBI" id="CHEBI:78536"/>
        <dbReference type="ChEBI" id="CHEBI:456215"/>
        <dbReference type="EC" id="6.1.1.1"/>
    </reaction>
</comment>
<evidence type="ECO:0000313" key="13">
    <source>
        <dbReference type="EMBL" id="HED11485.1"/>
    </source>
</evidence>
<feature type="domain" description="RNA-binding S4" evidence="12">
    <location>
        <begin position="342"/>
        <end position="404"/>
    </location>
</feature>
<accession>A0A7V1LP43</accession>
<dbReference type="InterPro" id="IPR024108">
    <property type="entry name" value="Tyr-tRNA-ligase_bac_2"/>
</dbReference>
<dbReference type="AlphaFoldDB" id="A0A7V1LP43"/>
<dbReference type="EC" id="6.1.1.1" evidence="10"/>
<dbReference type="SMART" id="SM00363">
    <property type="entry name" value="S4"/>
    <property type="match status" value="1"/>
</dbReference>
<evidence type="ECO:0000256" key="6">
    <source>
        <dbReference type="ARBA" id="ARBA00022884"/>
    </source>
</evidence>
<comment type="similarity">
    <text evidence="10">Belongs to the class-I aminoacyl-tRNA synthetase family. TyrS type 2 subfamily.</text>
</comment>
<evidence type="ECO:0000256" key="2">
    <source>
        <dbReference type="ARBA" id="ARBA00022490"/>
    </source>
</evidence>
<organism evidence="13">
    <name type="scientific">Caldithrix abyssi</name>
    <dbReference type="NCBI Taxonomy" id="187145"/>
    <lineage>
        <taxon>Bacteria</taxon>
        <taxon>Pseudomonadati</taxon>
        <taxon>Calditrichota</taxon>
        <taxon>Calditrichia</taxon>
        <taxon>Calditrichales</taxon>
        <taxon>Calditrichaceae</taxon>
        <taxon>Caldithrix</taxon>
    </lineage>
</organism>
<dbReference type="InterPro" id="IPR024088">
    <property type="entry name" value="Tyr-tRNA-ligase_bac-type"/>
</dbReference>
<comment type="subcellular location">
    <subcellularLocation>
        <location evidence="10">Cytoplasm</location>
    </subcellularLocation>
</comment>
<keyword evidence="8 10" id="KW-0030">Aminoacyl-tRNA synthetase</keyword>
<dbReference type="Pfam" id="PF00579">
    <property type="entry name" value="tRNA-synt_1b"/>
    <property type="match status" value="1"/>
</dbReference>
<dbReference type="GO" id="GO:0005524">
    <property type="term" value="F:ATP binding"/>
    <property type="evidence" value="ECO:0007669"/>
    <property type="project" value="UniProtKB-UniRule"/>
</dbReference>
<comment type="caution">
    <text evidence="13">The sequence shown here is derived from an EMBL/GenBank/DDBJ whole genome shotgun (WGS) entry which is preliminary data.</text>
</comment>
<dbReference type="HAMAP" id="MF_02007">
    <property type="entry name" value="Tyr_tRNA_synth_type2"/>
    <property type="match status" value="1"/>
</dbReference>
<gene>
    <name evidence="10" type="primary">tyrS</name>
    <name evidence="13" type="ORF">ENJ10_12410</name>
</gene>
<dbReference type="CDD" id="cd00165">
    <property type="entry name" value="S4"/>
    <property type="match status" value="1"/>
</dbReference>
<dbReference type="Gene3D" id="1.10.240.10">
    <property type="entry name" value="Tyrosyl-Transfer RNA Synthetase"/>
    <property type="match status" value="1"/>
</dbReference>
<dbReference type="InterPro" id="IPR002942">
    <property type="entry name" value="S4_RNA-bd"/>
</dbReference>
<dbReference type="Proteomes" id="UP000886005">
    <property type="component" value="Unassembled WGS sequence"/>
</dbReference>
<keyword evidence="5 10" id="KW-0067">ATP-binding</keyword>
<evidence type="ECO:0000256" key="10">
    <source>
        <dbReference type="HAMAP-Rule" id="MF_02007"/>
    </source>
</evidence>
<protein>
    <recommendedName>
        <fullName evidence="10">Tyrosine--tRNA ligase</fullName>
        <ecNumber evidence="10">6.1.1.1</ecNumber>
    </recommendedName>
    <alternativeName>
        <fullName evidence="10">Tyrosyl-tRNA synthetase</fullName>
        <shortName evidence="10">TyrRS</shortName>
    </alternativeName>
</protein>
<comment type="caution">
    <text evidence="10">Lacks conserved residue(s) required for the propagation of feature annotation.</text>
</comment>
<keyword evidence="7 10" id="KW-0648">Protein biosynthesis</keyword>
<name>A0A7V1LP43_CALAY</name>
<evidence type="ECO:0000256" key="11">
    <source>
        <dbReference type="PROSITE-ProRule" id="PRU00182"/>
    </source>
</evidence>
<dbReference type="InterPro" id="IPR014729">
    <property type="entry name" value="Rossmann-like_a/b/a_fold"/>
</dbReference>
<reference evidence="13" key="1">
    <citation type="journal article" date="2020" name="mSystems">
        <title>Genome- and Community-Level Interaction Insights into Carbon Utilization and Element Cycling Functions of Hydrothermarchaeota in Hydrothermal Sediment.</title>
        <authorList>
            <person name="Zhou Z."/>
            <person name="Liu Y."/>
            <person name="Xu W."/>
            <person name="Pan J."/>
            <person name="Luo Z.H."/>
            <person name="Li M."/>
        </authorList>
    </citation>
    <scope>NUCLEOTIDE SEQUENCE [LARGE SCALE GENOMIC DNA]</scope>
    <source>
        <strain evidence="13">HyVt-456</strain>
    </source>
</reference>
<dbReference type="GO" id="GO:0003723">
    <property type="term" value="F:RNA binding"/>
    <property type="evidence" value="ECO:0007669"/>
    <property type="project" value="UniProtKB-KW"/>
</dbReference>
<dbReference type="Gene3D" id="3.40.50.620">
    <property type="entry name" value="HUPs"/>
    <property type="match status" value="1"/>
</dbReference>
<keyword evidence="3 10" id="KW-0436">Ligase</keyword>
<dbReference type="NCBIfam" id="TIGR00234">
    <property type="entry name" value="tyrS"/>
    <property type="match status" value="1"/>
</dbReference>
<evidence type="ECO:0000256" key="4">
    <source>
        <dbReference type="ARBA" id="ARBA00022741"/>
    </source>
</evidence>
<dbReference type="PANTHER" id="PTHR11766:SF1">
    <property type="entry name" value="TYROSINE--TRNA LIGASE"/>
    <property type="match status" value="1"/>
</dbReference>
<dbReference type="CDD" id="cd00805">
    <property type="entry name" value="TyrRS_core"/>
    <property type="match status" value="1"/>
</dbReference>
<dbReference type="InterPro" id="IPR002305">
    <property type="entry name" value="aa-tRNA-synth_Ic"/>
</dbReference>
<dbReference type="PANTHER" id="PTHR11766">
    <property type="entry name" value="TYROSYL-TRNA SYNTHETASE"/>
    <property type="match status" value="1"/>
</dbReference>
<dbReference type="InterPro" id="IPR002307">
    <property type="entry name" value="Tyr-tRNA-ligase"/>
</dbReference>
<keyword evidence="2 10" id="KW-0963">Cytoplasm</keyword>
<dbReference type="EMBL" id="DRLD01000348">
    <property type="protein sequence ID" value="HED11485.1"/>
    <property type="molecule type" value="Genomic_DNA"/>
</dbReference>
<dbReference type="InterPro" id="IPR001412">
    <property type="entry name" value="aa-tRNA-synth_I_CS"/>
</dbReference>
<dbReference type="PROSITE" id="PS00178">
    <property type="entry name" value="AA_TRNA_LIGASE_I"/>
    <property type="match status" value="1"/>
</dbReference>
<evidence type="ECO:0000256" key="8">
    <source>
        <dbReference type="ARBA" id="ARBA00023146"/>
    </source>
</evidence>
<dbReference type="InterPro" id="IPR036986">
    <property type="entry name" value="S4_RNA-bd_sf"/>
</dbReference>
<evidence type="ECO:0000256" key="1">
    <source>
        <dbReference type="ARBA" id="ARBA00011738"/>
    </source>
</evidence>
<dbReference type="SUPFAM" id="SSF52374">
    <property type="entry name" value="Nucleotidylyl transferase"/>
    <property type="match status" value="1"/>
</dbReference>
<dbReference type="GO" id="GO:0005829">
    <property type="term" value="C:cytosol"/>
    <property type="evidence" value="ECO:0007669"/>
    <property type="project" value="TreeGrafter"/>
</dbReference>
<dbReference type="InterPro" id="IPR054608">
    <property type="entry name" value="SYY-like_C"/>
</dbReference>
<dbReference type="SUPFAM" id="SSF55174">
    <property type="entry name" value="Alpha-L RNA-binding motif"/>
    <property type="match status" value="1"/>
</dbReference>
<evidence type="ECO:0000256" key="3">
    <source>
        <dbReference type="ARBA" id="ARBA00022598"/>
    </source>
</evidence>
<keyword evidence="6 11" id="KW-0694">RNA-binding</keyword>
<evidence type="ECO:0000259" key="12">
    <source>
        <dbReference type="SMART" id="SM00363"/>
    </source>
</evidence>
<evidence type="ECO:0000256" key="9">
    <source>
        <dbReference type="ARBA" id="ARBA00048248"/>
    </source>
</evidence>
<feature type="binding site" evidence="10">
    <location>
        <position position="235"/>
    </location>
    <ligand>
        <name>ATP</name>
        <dbReference type="ChEBI" id="CHEBI:30616"/>
    </ligand>
</feature>
<dbReference type="FunFam" id="3.40.50.620:FF:000061">
    <property type="entry name" value="Tyrosine--tRNA ligase"/>
    <property type="match status" value="1"/>
</dbReference>
<sequence>MAFPSINEQMDVIKRGTVEVLPEEELVKKLERSQKENKPLIIKQGFDPTAPDIHLGHTVGIRKLRQFQELGHQVVVIIGDYTAMVGDPSDKKSTRPRLSHAQVMEHAQTYQDQFFKILDKNKTIVRFNGDWFKKMTFEQIMGMAATFTVARMLERDDFAKRYAAQLPISIHEFFYPLMQGYDSVEIKADVELGATEQKFNLVIGRHIQKEYDMEPQIILTMPVLEGLDGKQRMSKSLGNYIGIDEPANEIYGKTMSIPDDAIYRYFELVTDVSAEELERIKSQLADPAVNPRDLKSYLGRTLVRMYHDEKAADAAEEAFRNLFVKKDVPDDMPEFTLGGGAMRIDEVMLATKTCDSKGAARRLIKGGAVSLDGEKISDPFFTVDLSAEHVLKVGKRKFARLKTA</sequence>
<dbReference type="GO" id="GO:0006437">
    <property type="term" value="P:tyrosyl-tRNA aminoacylation"/>
    <property type="evidence" value="ECO:0007669"/>
    <property type="project" value="UniProtKB-UniRule"/>
</dbReference>
<feature type="short sequence motif" description="'HIGH' region" evidence="10">
    <location>
        <begin position="48"/>
        <end position="57"/>
    </location>
</feature>
<comment type="function">
    <text evidence="10">Catalyzes the attachment of tyrosine to tRNA(Tyr) in a two-step reaction: tyrosine is first activated by ATP to form Tyr-AMP and then transferred to the acceptor end of tRNA(Tyr).</text>
</comment>
<dbReference type="PROSITE" id="PS50889">
    <property type="entry name" value="S4"/>
    <property type="match status" value="1"/>
</dbReference>
<evidence type="ECO:0000256" key="5">
    <source>
        <dbReference type="ARBA" id="ARBA00022840"/>
    </source>
</evidence>
<dbReference type="GO" id="GO:0004831">
    <property type="term" value="F:tyrosine-tRNA ligase activity"/>
    <property type="evidence" value="ECO:0007669"/>
    <property type="project" value="UniProtKB-UniRule"/>
</dbReference>
<dbReference type="Pfam" id="PF22421">
    <property type="entry name" value="SYY_C-terminal"/>
    <property type="match status" value="1"/>
</dbReference>
<proteinExistence type="inferred from homology"/>
<evidence type="ECO:0000256" key="7">
    <source>
        <dbReference type="ARBA" id="ARBA00022917"/>
    </source>
</evidence>
<dbReference type="PRINTS" id="PR01040">
    <property type="entry name" value="TRNASYNTHTYR"/>
</dbReference>
<dbReference type="Gene3D" id="3.10.290.10">
    <property type="entry name" value="RNA-binding S4 domain"/>
    <property type="match status" value="1"/>
</dbReference>